<feature type="domain" description="FIST C-domain" evidence="2">
    <location>
        <begin position="236"/>
        <end position="366"/>
    </location>
</feature>
<feature type="domain" description="FIST" evidence="1">
    <location>
        <begin position="34"/>
        <end position="235"/>
    </location>
</feature>
<organism evidence="3 4">
    <name type="scientific">Eiseniibacteriota bacterium</name>
    <dbReference type="NCBI Taxonomy" id="2212470"/>
    <lineage>
        <taxon>Bacteria</taxon>
        <taxon>Candidatus Eiseniibacteriota</taxon>
    </lineage>
</organism>
<dbReference type="InterPro" id="IPR013702">
    <property type="entry name" value="FIST_domain_N"/>
</dbReference>
<proteinExistence type="predicted"/>
<dbReference type="NCBIfam" id="NF041558">
    <property type="entry name" value="NosP"/>
    <property type="match status" value="1"/>
</dbReference>
<evidence type="ECO:0000313" key="3">
    <source>
        <dbReference type="EMBL" id="NOT35102.1"/>
    </source>
</evidence>
<protein>
    <submittedName>
        <fullName evidence="3">FIST domain containing protein</fullName>
    </submittedName>
</protein>
<evidence type="ECO:0000259" key="2">
    <source>
        <dbReference type="SMART" id="SM01204"/>
    </source>
</evidence>
<reference evidence="3 4" key="1">
    <citation type="submission" date="2020-04" db="EMBL/GenBank/DDBJ databases">
        <title>Metagenomic profiling of ammonia- and methane-oxidizing microorganisms in a Dutch drinking water treatment plant.</title>
        <authorList>
            <person name="Poghosyan L."/>
            <person name="Leucker S."/>
        </authorList>
    </citation>
    <scope>NUCLEOTIDE SEQUENCE [LARGE SCALE GENOMIC DNA]</scope>
    <source>
        <strain evidence="3">S-RSF-IL-03</strain>
    </source>
</reference>
<dbReference type="AlphaFoldDB" id="A0A849SI94"/>
<dbReference type="Proteomes" id="UP000580839">
    <property type="component" value="Unassembled WGS sequence"/>
</dbReference>
<evidence type="ECO:0000259" key="1">
    <source>
        <dbReference type="SMART" id="SM00897"/>
    </source>
</evidence>
<evidence type="ECO:0000313" key="4">
    <source>
        <dbReference type="Proteomes" id="UP000580839"/>
    </source>
</evidence>
<dbReference type="Pfam" id="PF08495">
    <property type="entry name" value="FIST"/>
    <property type="match status" value="1"/>
</dbReference>
<sequence>MAAPPEIAVHRGFSASRDPAIAAEELYRAIGKPGVSFATFYCTAEYDLPALARELHARFGDMPLIGCTSAGEINPTGYTDGSLTGVSIVSDQLTAEIDLIDSLDSFVLSRGEQTAHNLLNRFLQRGVTPTSANTFALVLIDGLSGQEEPLVFALSRALGGMQLFGGSAGDDGRFKQTWIYYRGAFHEHSAIVALMHTTLPFMVFKTQHFESTDQRLVVTRADPATRTVYEINGEPAAREYARVLGLSLDRLQADVFAVHPVAVRIGGTLYVRSIMHANPDESLTFACAINEGIVVSVAKGLDLLADLEALFADIRERLGPPALVLACDCLFRKMEMDQRGLRGAVGEVLARNQVIGFATYGEQFNGMHVNQTFTGVALGYPRAA</sequence>
<name>A0A849SI94_UNCEI</name>
<dbReference type="SMART" id="SM01204">
    <property type="entry name" value="FIST_C"/>
    <property type="match status" value="1"/>
</dbReference>
<dbReference type="SMART" id="SM00897">
    <property type="entry name" value="FIST"/>
    <property type="match status" value="1"/>
</dbReference>
<dbReference type="PANTHER" id="PTHR40252:SF2">
    <property type="entry name" value="BLR0328 PROTEIN"/>
    <property type="match status" value="1"/>
</dbReference>
<accession>A0A849SI94</accession>
<dbReference type="Pfam" id="PF10442">
    <property type="entry name" value="FIST_C"/>
    <property type="match status" value="1"/>
</dbReference>
<dbReference type="EMBL" id="JABFRW010000172">
    <property type="protein sequence ID" value="NOT35102.1"/>
    <property type="molecule type" value="Genomic_DNA"/>
</dbReference>
<dbReference type="InterPro" id="IPR019494">
    <property type="entry name" value="FIST_C"/>
</dbReference>
<dbReference type="PANTHER" id="PTHR40252">
    <property type="entry name" value="BLR0328 PROTEIN"/>
    <property type="match status" value="1"/>
</dbReference>
<gene>
    <name evidence="3" type="ORF">HOP12_13220</name>
</gene>
<comment type="caution">
    <text evidence="3">The sequence shown here is derived from an EMBL/GenBank/DDBJ whole genome shotgun (WGS) entry which is preliminary data.</text>
</comment>